<dbReference type="EMBL" id="CM007900">
    <property type="protein sequence ID" value="OTG07067.1"/>
    <property type="molecule type" value="Genomic_DNA"/>
</dbReference>
<dbReference type="Proteomes" id="UP000215914">
    <property type="component" value="Chromosome 11"/>
</dbReference>
<name>A0A251T7F9_HELAN</name>
<dbReference type="InterPro" id="IPR040265">
    <property type="entry name" value="CHUP1/IPGA1-like"/>
</dbReference>
<dbReference type="AlphaFoldDB" id="A0A251T7F9"/>
<keyword evidence="3" id="KW-1185">Reference proteome</keyword>
<sequence>MDTGVVVKIKLSSLNLAQECMQRIAKELECNEASRDGDLAREGMRRIAIELECNEASRYGDLLLQGVRFAFRIVWQWKIHQLKGTRVINPHRMRNLNHLSHKFWVEGEIERKRIRPHSGGRWYQ</sequence>
<organism evidence="2 3">
    <name type="scientific">Helianthus annuus</name>
    <name type="common">Common sunflower</name>
    <dbReference type="NCBI Taxonomy" id="4232"/>
    <lineage>
        <taxon>Eukaryota</taxon>
        <taxon>Viridiplantae</taxon>
        <taxon>Streptophyta</taxon>
        <taxon>Embryophyta</taxon>
        <taxon>Tracheophyta</taxon>
        <taxon>Spermatophyta</taxon>
        <taxon>Magnoliopsida</taxon>
        <taxon>eudicotyledons</taxon>
        <taxon>Gunneridae</taxon>
        <taxon>Pentapetalae</taxon>
        <taxon>asterids</taxon>
        <taxon>campanulids</taxon>
        <taxon>Asterales</taxon>
        <taxon>Asteraceae</taxon>
        <taxon>Asteroideae</taxon>
        <taxon>Heliantheae alliance</taxon>
        <taxon>Heliantheae</taxon>
        <taxon>Helianthus</taxon>
    </lineage>
</organism>
<keyword evidence="1" id="KW-0175">Coiled coil</keyword>
<gene>
    <name evidence="2" type="ORF">HannXRQ_Chr11g0326151</name>
</gene>
<evidence type="ECO:0000313" key="3">
    <source>
        <dbReference type="Proteomes" id="UP000215914"/>
    </source>
</evidence>
<protein>
    <submittedName>
        <fullName evidence="2">Uncharacterized protein</fullName>
    </submittedName>
</protein>
<reference evidence="3" key="1">
    <citation type="journal article" date="2017" name="Nature">
        <title>The sunflower genome provides insights into oil metabolism, flowering and Asterid evolution.</title>
        <authorList>
            <person name="Badouin H."/>
            <person name="Gouzy J."/>
            <person name="Grassa C.J."/>
            <person name="Murat F."/>
            <person name="Staton S.E."/>
            <person name="Cottret L."/>
            <person name="Lelandais-Briere C."/>
            <person name="Owens G.L."/>
            <person name="Carrere S."/>
            <person name="Mayjonade B."/>
            <person name="Legrand L."/>
            <person name="Gill N."/>
            <person name="Kane N.C."/>
            <person name="Bowers J.E."/>
            <person name="Hubner S."/>
            <person name="Bellec A."/>
            <person name="Berard A."/>
            <person name="Berges H."/>
            <person name="Blanchet N."/>
            <person name="Boniface M.C."/>
            <person name="Brunel D."/>
            <person name="Catrice O."/>
            <person name="Chaidir N."/>
            <person name="Claudel C."/>
            <person name="Donnadieu C."/>
            <person name="Faraut T."/>
            <person name="Fievet G."/>
            <person name="Helmstetter N."/>
            <person name="King M."/>
            <person name="Knapp S.J."/>
            <person name="Lai Z."/>
            <person name="Le Paslier M.C."/>
            <person name="Lippi Y."/>
            <person name="Lorenzon L."/>
            <person name="Mandel J.R."/>
            <person name="Marage G."/>
            <person name="Marchand G."/>
            <person name="Marquand E."/>
            <person name="Bret-Mestries E."/>
            <person name="Morien E."/>
            <person name="Nambeesan S."/>
            <person name="Nguyen T."/>
            <person name="Pegot-Espagnet P."/>
            <person name="Pouilly N."/>
            <person name="Raftis F."/>
            <person name="Sallet E."/>
            <person name="Schiex T."/>
            <person name="Thomas J."/>
            <person name="Vandecasteele C."/>
            <person name="Vares D."/>
            <person name="Vear F."/>
            <person name="Vautrin S."/>
            <person name="Crespi M."/>
            <person name="Mangin B."/>
            <person name="Burke J.M."/>
            <person name="Salse J."/>
            <person name="Munos S."/>
            <person name="Vincourt P."/>
            <person name="Rieseberg L.H."/>
            <person name="Langlade N.B."/>
        </authorList>
    </citation>
    <scope>NUCLEOTIDE SEQUENCE [LARGE SCALE GENOMIC DNA]</scope>
    <source>
        <strain evidence="3">cv. SF193</strain>
    </source>
</reference>
<evidence type="ECO:0000313" key="2">
    <source>
        <dbReference type="EMBL" id="OTG07067.1"/>
    </source>
</evidence>
<accession>A0A251T7F9</accession>
<dbReference type="InParanoid" id="A0A251T7F9"/>
<evidence type="ECO:0000256" key="1">
    <source>
        <dbReference type="ARBA" id="ARBA00023054"/>
    </source>
</evidence>
<dbReference type="PANTHER" id="PTHR31342:SF48">
    <property type="entry name" value="CHUP1-LIKE PROTEIN"/>
    <property type="match status" value="1"/>
</dbReference>
<dbReference type="PANTHER" id="PTHR31342">
    <property type="entry name" value="PROTEIN CHUP1, CHLOROPLASTIC"/>
    <property type="match status" value="1"/>
</dbReference>
<proteinExistence type="predicted"/>